<reference evidence="2 3" key="1">
    <citation type="journal article" date="2014" name="Nat. Genet.">
        <title>Genome and transcriptome of the porcine whipworm Trichuris suis.</title>
        <authorList>
            <person name="Jex A.R."/>
            <person name="Nejsum P."/>
            <person name="Schwarz E.M."/>
            <person name="Hu L."/>
            <person name="Young N.D."/>
            <person name="Hall R.S."/>
            <person name="Korhonen P.K."/>
            <person name="Liao S."/>
            <person name="Thamsborg S."/>
            <person name="Xia J."/>
            <person name="Xu P."/>
            <person name="Wang S."/>
            <person name="Scheerlinck J.P."/>
            <person name="Hofmann A."/>
            <person name="Sternberg P.W."/>
            <person name="Wang J."/>
            <person name="Gasser R.B."/>
        </authorList>
    </citation>
    <scope>NUCLEOTIDE SEQUENCE [LARGE SCALE GENOMIC DNA]</scope>
    <source>
        <strain evidence="2">DCEP-RM93M</strain>
    </source>
</reference>
<dbReference type="EMBL" id="KL363212">
    <property type="protein sequence ID" value="KFD53982.1"/>
    <property type="molecule type" value="Genomic_DNA"/>
</dbReference>
<dbReference type="PANTHER" id="PTHR47163:SF2">
    <property type="entry name" value="SI:DKEY-17M8.2"/>
    <property type="match status" value="1"/>
</dbReference>
<feature type="domain" description="ISXO2-like transposase" evidence="1">
    <location>
        <begin position="132"/>
        <end position="238"/>
    </location>
</feature>
<organism evidence="2 3">
    <name type="scientific">Trichuris suis</name>
    <name type="common">pig whipworm</name>
    <dbReference type="NCBI Taxonomy" id="68888"/>
    <lineage>
        <taxon>Eukaryota</taxon>
        <taxon>Metazoa</taxon>
        <taxon>Ecdysozoa</taxon>
        <taxon>Nematoda</taxon>
        <taxon>Enoplea</taxon>
        <taxon>Dorylaimia</taxon>
        <taxon>Trichinellida</taxon>
        <taxon>Trichuridae</taxon>
        <taxon>Trichuris</taxon>
    </lineage>
</organism>
<dbReference type="Pfam" id="PF12762">
    <property type="entry name" value="DDE_Tnp_IS1595"/>
    <property type="match status" value="1"/>
</dbReference>
<gene>
    <name evidence="2" type="ORF">M513_05249</name>
</gene>
<proteinExistence type="predicted"/>
<keyword evidence="3" id="KW-1185">Reference proteome</keyword>
<sequence>MTLEWYFLNIRDEESAAAFLREKRVFHRERSCLSCHQQMQLGSRRPNGSPQWRCTNKACRARISARTGTWFEGSRNRLSLRKAIGLILAWSDKMSSMRFCKKHLRLDNSVTVRWNRHLRAVAAQAVGEVSHPIGGPSKTIELDETLFCRRKFNRGRQYGRRQWVFGGTCRETGESFVELVENRSAATLLPIVLRHVRPGTTIVTDGWRAYRCVGHGAIQRSQQIKRARHGKKVKSERG</sequence>
<accession>A0A085M9T6</accession>
<evidence type="ECO:0000313" key="3">
    <source>
        <dbReference type="Proteomes" id="UP000030764"/>
    </source>
</evidence>
<dbReference type="PANTHER" id="PTHR47163">
    <property type="entry name" value="DDE_TNP_IS1595 DOMAIN-CONTAINING PROTEIN"/>
    <property type="match status" value="1"/>
</dbReference>
<dbReference type="SMART" id="SM01126">
    <property type="entry name" value="DDE_Tnp_IS1595"/>
    <property type="match status" value="1"/>
</dbReference>
<dbReference type="AlphaFoldDB" id="A0A085M9T6"/>
<dbReference type="InterPro" id="IPR053164">
    <property type="entry name" value="IS1016-like_transposase"/>
</dbReference>
<evidence type="ECO:0000259" key="1">
    <source>
        <dbReference type="SMART" id="SM01126"/>
    </source>
</evidence>
<protein>
    <recommendedName>
        <fullName evidence="1">ISXO2-like transposase domain-containing protein</fullName>
    </recommendedName>
</protein>
<evidence type="ECO:0000313" key="2">
    <source>
        <dbReference type="EMBL" id="KFD53982.1"/>
    </source>
</evidence>
<dbReference type="InterPro" id="IPR024445">
    <property type="entry name" value="Tnp_ISXO2-like"/>
</dbReference>
<dbReference type="Proteomes" id="UP000030764">
    <property type="component" value="Unassembled WGS sequence"/>
</dbReference>
<name>A0A085M9T6_9BILA</name>